<reference evidence="3" key="3">
    <citation type="submission" date="2018-08" db="UniProtKB">
        <authorList>
            <consortium name="EnsemblPlants"/>
        </authorList>
    </citation>
    <scope>IDENTIFICATION</scope>
    <source>
        <strain evidence="3">cv. Bd21</strain>
    </source>
</reference>
<dbReference type="HOGENOM" id="CLU_892397_0_0_1"/>
<dbReference type="Gene3D" id="1.20.1280.50">
    <property type="match status" value="1"/>
</dbReference>
<dbReference type="CDD" id="cd22157">
    <property type="entry name" value="F-box_AtFBW1-like"/>
    <property type="match status" value="1"/>
</dbReference>
<dbReference type="PROSITE" id="PS50181">
    <property type="entry name" value="FBOX"/>
    <property type="match status" value="1"/>
</dbReference>
<dbReference type="InterPro" id="IPR001810">
    <property type="entry name" value="F-box_dom"/>
</dbReference>
<name>I1HG90_BRADI</name>
<proteinExistence type="predicted"/>
<dbReference type="PANTHER" id="PTHR31111:SF136">
    <property type="entry name" value="F-BOX ASSOCIATED DOMAIN-CONTAINING PROTEIN"/>
    <property type="match status" value="1"/>
</dbReference>
<dbReference type="EMBL" id="CM000881">
    <property type="protein sequence ID" value="KQK04797.1"/>
    <property type="molecule type" value="Genomic_DNA"/>
</dbReference>
<evidence type="ECO:0000313" key="4">
    <source>
        <dbReference type="Proteomes" id="UP000008810"/>
    </source>
</evidence>
<feature type="domain" description="F-box" evidence="1">
    <location>
        <begin position="8"/>
        <end position="54"/>
    </location>
</feature>
<dbReference type="PANTHER" id="PTHR31111">
    <property type="entry name" value="BNAA05G37150D PROTEIN-RELATED"/>
    <property type="match status" value="1"/>
</dbReference>
<keyword evidence="4" id="KW-1185">Reference proteome</keyword>
<gene>
    <name evidence="2" type="ORF">BRADI_2g15990v3</name>
</gene>
<sequence length="312" mass="34153">MELASRADDMLPSLPMDVISEILSRTPVKSACRFRCVSKAWHALISDPAFLATHREPSHLIVANSTSDAAYGSIDWCCRDLRLMDLNGNIVRVMKRAGTFLMTGSGAVDGPTCITTNGSVVSLIDLATGNVRATSLAQEEGRRGYEDFIFGVGCAVPSGKYKDGFPCNTAHLQCPHVGGCRRRVETGTIVSSPSLFGLSPKECFTHLWLLDDSVESTWVKTYTIPMAPTTRAEVPLRMMRDSGKLLVYCAPSPYSSTAIPMLQVYDPLTGSRTHLVTFRDQGREDAVGICLIDLKYVVSPVVEHEEFNRSLI</sequence>
<evidence type="ECO:0000313" key="3">
    <source>
        <dbReference type="EnsemblPlants" id="KQK04797"/>
    </source>
</evidence>
<reference evidence="2 3" key="1">
    <citation type="journal article" date="2010" name="Nature">
        <title>Genome sequencing and analysis of the model grass Brachypodium distachyon.</title>
        <authorList>
            <consortium name="International Brachypodium Initiative"/>
        </authorList>
    </citation>
    <scope>NUCLEOTIDE SEQUENCE [LARGE SCALE GENOMIC DNA]</scope>
    <source>
        <strain evidence="2 3">Bd21</strain>
    </source>
</reference>
<evidence type="ECO:0000259" key="1">
    <source>
        <dbReference type="PROSITE" id="PS50181"/>
    </source>
</evidence>
<evidence type="ECO:0000313" key="2">
    <source>
        <dbReference type="EMBL" id="KQK04797.1"/>
    </source>
</evidence>
<dbReference type="Gramene" id="KQK04797">
    <property type="protein sequence ID" value="KQK04797"/>
    <property type="gene ID" value="BRADI_2g15990v3"/>
</dbReference>
<accession>I1HG90</accession>
<dbReference type="InParanoid" id="I1HG90"/>
<organism evidence="3">
    <name type="scientific">Brachypodium distachyon</name>
    <name type="common">Purple false brome</name>
    <name type="synonym">Trachynia distachya</name>
    <dbReference type="NCBI Taxonomy" id="15368"/>
    <lineage>
        <taxon>Eukaryota</taxon>
        <taxon>Viridiplantae</taxon>
        <taxon>Streptophyta</taxon>
        <taxon>Embryophyta</taxon>
        <taxon>Tracheophyta</taxon>
        <taxon>Spermatophyta</taxon>
        <taxon>Magnoliopsida</taxon>
        <taxon>Liliopsida</taxon>
        <taxon>Poales</taxon>
        <taxon>Poaceae</taxon>
        <taxon>BOP clade</taxon>
        <taxon>Pooideae</taxon>
        <taxon>Stipodae</taxon>
        <taxon>Brachypodieae</taxon>
        <taxon>Brachypodium</taxon>
    </lineage>
</organism>
<dbReference type="Proteomes" id="UP000008810">
    <property type="component" value="Chromosome 2"/>
</dbReference>
<reference evidence="2" key="2">
    <citation type="submission" date="2017-06" db="EMBL/GenBank/DDBJ databases">
        <title>WGS assembly of Brachypodium distachyon.</title>
        <authorList>
            <consortium name="The International Brachypodium Initiative"/>
            <person name="Lucas S."/>
            <person name="Harmon-Smith M."/>
            <person name="Lail K."/>
            <person name="Tice H."/>
            <person name="Grimwood J."/>
            <person name="Bruce D."/>
            <person name="Barry K."/>
            <person name="Shu S."/>
            <person name="Lindquist E."/>
            <person name="Wang M."/>
            <person name="Pitluck S."/>
            <person name="Vogel J.P."/>
            <person name="Garvin D.F."/>
            <person name="Mockler T.C."/>
            <person name="Schmutz J."/>
            <person name="Rokhsar D."/>
            <person name="Bevan M.W."/>
        </authorList>
    </citation>
    <scope>NUCLEOTIDE SEQUENCE</scope>
    <source>
        <strain evidence="2">Bd21</strain>
    </source>
</reference>
<dbReference type="Pfam" id="PF00646">
    <property type="entry name" value="F-box"/>
    <property type="match status" value="1"/>
</dbReference>
<protein>
    <recommendedName>
        <fullName evidence="1">F-box domain-containing protein</fullName>
    </recommendedName>
</protein>
<dbReference type="OMA" id="TINGVMH"/>
<dbReference type="SUPFAM" id="SSF81383">
    <property type="entry name" value="F-box domain"/>
    <property type="match status" value="1"/>
</dbReference>
<dbReference type="AlphaFoldDB" id="I1HG90"/>
<dbReference type="OrthoDB" id="591557at2759"/>
<dbReference type="InterPro" id="IPR036047">
    <property type="entry name" value="F-box-like_dom_sf"/>
</dbReference>
<dbReference type="SMART" id="SM00256">
    <property type="entry name" value="FBOX"/>
    <property type="match status" value="1"/>
</dbReference>
<dbReference type="EnsemblPlants" id="KQK04797">
    <property type="protein sequence ID" value="KQK04797"/>
    <property type="gene ID" value="BRADI_2g15990v3"/>
</dbReference>